<evidence type="ECO:0000256" key="1">
    <source>
        <dbReference type="SAM" id="MobiDB-lite"/>
    </source>
</evidence>
<dbReference type="Proteomes" id="UP001281761">
    <property type="component" value="Unassembled WGS sequence"/>
</dbReference>
<comment type="caution">
    <text evidence="2">The sequence shown here is derived from an EMBL/GenBank/DDBJ whole genome shotgun (WGS) entry which is preliminary data.</text>
</comment>
<name>A0ABQ9YH89_9EUKA</name>
<accession>A0ABQ9YH89</accession>
<evidence type="ECO:0000313" key="2">
    <source>
        <dbReference type="EMBL" id="KAK2963105.1"/>
    </source>
</evidence>
<dbReference type="EMBL" id="JARBJD010000008">
    <property type="protein sequence ID" value="KAK2963105.1"/>
    <property type="molecule type" value="Genomic_DNA"/>
</dbReference>
<sequence>MLGYVVSLTSSHLSGSTIRDVNTGGSVLCSNSSFSSLPSSPVTESNEEPLQGTITRPDGSQGAFADGVAYFYSNTSGDQPASFAHCHFTGGRYSGDQRPVAFFDVIGPVSIVSCSFKDFASTVNTGGAIYFYKPTQFDHTC</sequence>
<gene>
    <name evidence="2" type="ORF">BLNAU_2128</name>
</gene>
<evidence type="ECO:0000313" key="3">
    <source>
        <dbReference type="Proteomes" id="UP001281761"/>
    </source>
</evidence>
<keyword evidence="3" id="KW-1185">Reference proteome</keyword>
<protein>
    <submittedName>
        <fullName evidence="2">Uncharacterized protein</fullName>
    </submittedName>
</protein>
<proteinExistence type="predicted"/>
<reference evidence="2 3" key="1">
    <citation type="journal article" date="2022" name="bioRxiv">
        <title>Genomics of Preaxostyla Flagellates Illuminates Evolutionary Transitions and the Path Towards Mitochondrial Loss.</title>
        <authorList>
            <person name="Novak L.V.F."/>
            <person name="Treitli S.C."/>
            <person name="Pyrih J."/>
            <person name="Halakuc P."/>
            <person name="Pipaliya S.V."/>
            <person name="Vacek V."/>
            <person name="Brzon O."/>
            <person name="Soukal P."/>
            <person name="Eme L."/>
            <person name="Dacks J.B."/>
            <person name="Karnkowska A."/>
            <person name="Elias M."/>
            <person name="Hampl V."/>
        </authorList>
    </citation>
    <scope>NUCLEOTIDE SEQUENCE [LARGE SCALE GENOMIC DNA]</scope>
    <source>
        <strain evidence="2">NAU3</strain>
        <tissue evidence="2">Gut</tissue>
    </source>
</reference>
<feature type="compositionally biased region" description="Low complexity" evidence="1">
    <location>
        <begin position="34"/>
        <end position="44"/>
    </location>
</feature>
<feature type="region of interest" description="Disordered" evidence="1">
    <location>
        <begin position="34"/>
        <end position="58"/>
    </location>
</feature>
<organism evidence="2 3">
    <name type="scientific">Blattamonas nauphoetae</name>
    <dbReference type="NCBI Taxonomy" id="2049346"/>
    <lineage>
        <taxon>Eukaryota</taxon>
        <taxon>Metamonada</taxon>
        <taxon>Preaxostyla</taxon>
        <taxon>Oxymonadida</taxon>
        <taxon>Blattamonas</taxon>
    </lineage>
</organism>